<gene>
    <name evidence="3" type="ORF">PODCO_121503</name>
</gene>
<organism evidence="3 4">
    <name type="scientific">Podospora comata</name>
    <dbReference type="NCBI Taxonomy" id="48703"/>
    <lineage>
        <taxon>Eukaryota</taxon>
        <taxon>Fungi</taxon>
        <taxon>Dikarya</taxon>
        <taxon>Ascomycota</taxon>
        <taxon>Pezizomycotina</taxon>
        <taxon>Sordariomycetes</taxon>
        <taxon>Sordariomycetidae</taxon>
        <taxon>Sordariales</taxon>
        <taxon>Podosporaceae</taxon>
        <taxon>Podospora</taxon>
    </lineage>
</organism>
<accession>A0ABY6RZG9</accession>
<name>A0ABY6RZG9_PODCO</name>
<feature type="domain" description="Peptidase C14 caspase" evidence="2">
    <location>
        <begin position="11"/>
        <end position="275"/>
    </location>
</feature>
<comment type="similarity">
    <text evidence="1">Belongs to the peptidase C14B family.</text>
</comment>
<dbReference type="Gene3D" id="3.40.50.1460">
    <property type="match status" value="1"/>
</dbReference>
<evidence type="ECO:0000256" key="1">
    <source>
        <dbReference type="ARBA" id="ARBA00009005"/>
    </source>
</evidence>
<dbReference type="EMBL" id="LR026964">
    <property type="protein sequence ID" value="VBB73769.1"/>
    <property type="molecule type" value="Genomic_DNA"/>
</dbReference>
<reference evidence="3" key="1">
    <citation type="submission" date="2018-02" db="EMBL/GenBank/DDBJ databases">
        <authorList>
            <person name="Silar P."/>
        </authorList>
    </citation>
    <scope>NUCLEOTIDE SEQUENCE [LARGE SCALE GENOMIC DNA]</scope>
    <source>
        <strain evidence="3">T</strain>
    </source>
</reference>
<dbReference type="Proteomes" id="UP000280685">
    <property type="component" value="Chromosome 1"/>
</dbReference>
<evidence type="ECO:0000313" key="4">
    <source>
        <dbReference type="Proteomes" id="UP000280685"/>
    </source>
</evidence>
<dbReference type="PANTHER" id="PTHR48104:SF30">
    <property type="entry name" value="METACASPASE-1"/>
    <property type="match status" value="1"/>
</dbReference>
<dbReference type="InterPro" id="IPR011600">
    <property type="entry name" value="Pept_C14_caspase"/>
</dbReference>
<dbReference type="InterPro" id="IPR050452">
    <property type="entry name" value="Metacaspase"/>
</dbReference>
<sequence>MTATKDTIQTHHAILIGVGSHNKESNEKPVKGAFADMEAISAIFDQRPHVKVTKFAIGAEGEKAGQAPTTCNIRSFLEDITAQGSESQTTHMYIHFSGHGTRQKGNNPVILVLYDGFLRTSKLAQYLNKLNKKGIHVTLVLDCCFSASVCRDHDDSFVRFMEYDPQFDLDPEDATAPNEDLFIDALWDDCRGATLQVDRFLDSKAYTMFTACDSNEVAEEIITENRTRRGALSYFLFRALEEIKVGTHITHRSLHHHLRSQFRKALPRQTPMLYGRSQDAQSFFSQLTSGFALQLVSLYQKDGVIILEAGEAQGVHVGDEYEAFPFHAAESVKGVTAEHSVRLKVENVYGSTSRLCHIDQSQICSRLAKGTWKARLVISFSENKTPVRLLPSLPRADRQAIRQEVGRHTFLQLHEADDETFPHAFSVAMDTESSGYEIYDAMGKKVPSIPTIERGDSDALQKLAKVLGHLAKFSFYQKLENQQPDGQFQTSFTVQTDHQPGQDGWYEVENYEEWACTCTNNGNSPLYVSILSFGSCLGIYDLVSEEGSDGEFWTLQAAQYTQESSRTLRLKMNVSDGEGDQREDVIKLFITNKQTSFQAMSLPPIAEVLSSKGDDEDKPSKPSGIVFGDDEKWAVQTFRIKTTIRC</sequence>
<keyword evidence="4" id="KW-1185">Reference proteome</keyword>
<evidence type="ECO:0000259" key="2">
    <source>
        <dbReference type="Pfam" id="PF00656"/>
    </source>
</evidence>
<protein>
    <recommendedName>
        <fullName evidence="2">Peptidase C14 caspase domain-containing protein</fullName>
    </recommendedName>
</protein>
<dbReference type="Pfam" id="PF00656">
    <property type="entry name" value="Peptidase_C14"/>
    <property type="match status" value="1"/>
</dbReference>
<evidence type="ECO:0000313" key="3">
    <source>
        <dbReference type="EMBL" id="VBB73769.1"/>
    </source>
</evidence>
<dbReference type="PANTHER" id="PTHR48104">
    <property type="entry name" value="METACASPASE-4"/>
    <property type="match status" value="1"/>
</dbReference>
<proteinExistence type="inferred from homology"/>